<dbReference type="InterPro" id="IPR027640">
    <property type="entry name" value="Kinesin-like_fam"/>
</dbReference>
<feature type="region of interest" description="Disordered" evidence="6">
    <location>
        <begin position="285"/>
        <end position="360"/>
    </location>
</feature>
<evidence type="ECO:0000256" key="5">
    <source>
        <dbReference type="SAM" id="Coils"/>
    </source>
</evidence>
<dbReference type="GO" id="GO:0005524">
    <property type="term" value="F:ATP binding"/>
    <property type="evidence" value="ECO:0007669"/>
    <property type="project" value="UniProtKB-UniRule"/>
</dbReference>
<accession>A0A7S4RIF4</accession>
<dbReference type="EMBL" id="HBNR01051372">
    <property type="protein sequence ID" value="CAE4615538.1"/>
    <property type="molecule type" value="Transcribed_RNA"/>
</dbReference>
<protein>
    <recommendedName>
        <fullName evidence="7">Kinesin motor domain-containing protein</fullName>
    </recommendedName>
</protein>
<keyword evidence="4" id="KW-0547">Nucleotide-binding</keyword>
<keyword evidence="3 4" id="KW-0505">Motor protein</keyword>
<feature type="compositionally biased region" description="Polar residues" evidence="6">
    <location>
        <begin position="1123"/>
        <end position="1139"/>
    </location>
</feature>
<feature type="coiled-coil region" evidence="5">
    <location>
        <begin position="866"/>
        <end position="893"/>
    </location>
</feature>
<dbReference type="SUPFAM" id="SSF52540">
    <property type="entry name" value="P-loop containing nucleoside triphosphate hydrolases"/>
    <property type="match status" value="1"/>
</dbReference>
<evidence type="ECO:0000256" key="4">
    <source>
        <dbReference type="PROSITE-ProRule" id="PRU00283"/>
    </source>
</evidence>
<feature type="binding site" evidence="4">
    <location>
        <begin position="94"/>
        <end position="101"/>
    </location>
    <ligand>
        <name>ATP</name>
        <dbReference type="ChEBI" id="CHEBI:30616"/>
    </ligand>
</feature>
<dbReference type="PRINTS" id="PR00380">
    <property type="entry name" value="KINESINHEAVY"/>
</dbReference>
<dbReference type="SUPFAM" id="SSF49879">
    <property type="entry name" value="SMAD/FHA domain"/>
    <property type="match status" value="1"/>
</dbReference>
<sequence length="1233" mass="135612">MSSKEAICVGVRLRPFVAYEKGQKQCLTIRDNVVSVVGEVVGREARDFAFDHAMDSTDPSSANYVDQEKCYDLMSRRTVEHIFQGYNTCLFCYGQTGTGKTTTIMGEVEPVAKQGLLLRLLHDLFEQGAKLQDEGCTMHFRVQMLEVYNDKIRDLLVPADSETRKSPEVHLHPQHGVYVRGMTEDVVESFNQCVKLIDYGNTMKMVAATAMNSKSSRGHTIFKLMLEKRGGSDKTIITSEAFFVDLAGRENEKTTQVTGQRFAELTFINRSLLWLSICIQALGDHASGPSSARRRTATAEGKDRRAPRDSSGPDLDGPNTEGGLRGSSLLSSPQSGRRKTCSTAGKDSPATPRRLVEASASSRFRNSKLTMLLYNALNGNSKTAMIGTLSPAVANFEESLSTLKFASTVKNIKVEAKQATEVDKDCLVKSLQEELRRLKEQMALVNEASAKDVIESRMEWAQDLYEHHKKRWEDEQIETKEMMAKRQEALEKLGIARWNLEDVRKRALPAVLAESMRLECSLPCLMNYSDDPHLSGRFILQPYVEGREYSIGFAEACDFKLPRGLGISPRMCLIRRQGLRMWIRPTTDMTKDGEVKRDGANGEVVMARVEVNSLRIFCEVELQHHDCVVLGRSLMLYAFSKADGGIHHIPADKLPHAQQDRKASNETLVKAILGAERSTYAEQLQLARNYLRNLQGQNMDYDGSQTIHEFLIMAREAARMVEEANAITAELKPNSGLSFELTSMSPVLSFGYGRSSCPELCVRLVRNRSAAEAIRKMTVSRARRQSVHADLLLLDTFTRNGRSESLEVEEACHEVLYTWTFAKFTERLALMNDAREAWACDPENFDLDPISDPWSEYGPSEIASLHQEHREKLESSHEEIERLRQNMQVLADGTGTPATPSGHPVQRQLQPGMQQSRPLLTGMLSNAVADGIAAEVHRLRESNCRLELENTRLKADLHALEARVRGVNGQCVQVPAGRPLAQAHVPVASGACRVLPAAQVQWRPAAPLNGCTSPRRAGDSGSPLLLSILDLSKTNLLLVLDLFDTLSRLSNAMLHASAACLQAPAETDLAVQAARSRLAEAAEDLAAFFAATGPLAQHARVAAGGQANRLREQASGGGCAQRASDQASEVTPAWSSSTVGLVRNPGPASATRLQAAPPTHAQLPAQHMVQHPSMQHVYFPNANDPPMVRPIHLSGSMTVSPRARSSPPTRPAARLAAAVAPAPVLAPFPGPGG</sequence>
<feature type="domain" description="Kinesin motor" evidence="7">
    <location>
        <begin position="6"/>
        <end position="412"/>
    </location>
</feature>
<gene>
    <name evidence="8" type="ORF">AMON00008_LOCUS35946</name>
</gene>
<dbReference type="Pfam" id="PF00225">
    <property type="entry name" value="Kinesin"/>
    <property type="match status" value="2"/>
</dbReference>
<dbReference type="AlphaFoldDB" id="A0A7S4RIF4"/>
<dbReference type="SMART" id="SM00129">
    <property type="entry name" value="KISc"/>
    <property type="match status" value="1"/>
</dbReference>
<dbReference type="PANTHER" id="PTHR47968:SF36">
    <property type="entry name" value="KINESIN HEAVY CHAIN ISOFORM X1"/>
    <property type="match status" value="1"/>
</dbReference>
<dbReference type="Gene3D" id="3.40.850.10">
    <property type="entry name" value="Kinesin motor domain"/>
    <property type="match status" value="1"/>
</dbReference>
<dbReference type="InterPro" id="IPR036961">
    <property type="entry name" value="Kinesin_motor_dom_sf"/>
</dbReference>
<keyword evidence="1" id="KW-0493">Microtubule</keyword>
<feature type="region of interest" description="Disordered" evidence="6">
    <location>
        <begin position="1113"/>
        <end position="1152"/>
    </location>
</feature>
<feature type="coiled-coil region" evidence="5">
    <location>
        <begin position="421"/>
        <end position="451"/>
    </location>
</feature>
<dbReference type="PANTHER" id="PTHR47968">
    <property type="entry name" value="CENTROMERE PROTEIN E"/>
    <property type="match status" value="1"/>
</dbReference>
<dbReference type="InterPro" id="IPR027417">
    <property type="entry name" value="P-loop_NTPase"/>
</dbReference>
<evidence type="ECO:0000256" key="2">
    <source>
        <dbReference type="ARBA" id="ARBA00023054"/>
    </source>
</evidence>
<evidence type="ECO:0000256" key="6">
    <source>
        <dbReference type="SAM" id="MobiDB-lite"/>
    </source>
</evidence>
<dbReference type="Gene3D" id="2.60.200.20">
    <property type="match status" value="1"/>
</dbReference>
<reference evidence="8" key="1">
    <citation type="submission" date="2021-01" db="EMBL/GenBank/DDBJ databases">
        <authorList>
            <person name="Corre E."/>
            <person name="Pelletier E."/>
            <person name="Niang G."/>
            <person name="Scheremetjew M."/>
            <person name="Finn R."/>
            <person name="Kale V."/>
            <person name="Holt S."/>
            <person name="Cochrane G."/>
            <person name="Meng A."/>
            <person name="Brown T."/>
            <person name="Cohen L."/>
        </authorList>
    </citation>
    <scope>NUCLEOTIDE SEQUENCE</scope>
    <source>
        <strain evidence="8">CCMP3105</strain>
    </source>
</reference>
<evidence type="ECO:0000313" key="8">
    <source>
        <dbReference type="EMBL" id="CAE4615538.1"/>
    </source>
</evidence>
<keyword evidence="2 5" id="KW-0175">Coiled coil</keyword>
<dbReference type="GO" id="GO:0005874">
    <property type="term" value="C:microtubule"/>
    <property type="evidence" value="ECO:0007669"/>
    <property type="project" value="UniProtKB-KW"/>
</dbReference>
<dbReference type="InterPro" id="IPR008984">
    <property type="entry name" value="SMAD_FHA_dom_sf"/>
</dbReference>
<dbReference type="PROSITE" id="PS50067">
    <property type="entry name" value="KINESIN_MOTOR_2"/>
    <property type="match status" value="1"/>
</dbReference>
<dbReference type="GO" id="GO:0003777">
    <property type="term" value="F:microtubule motor activity"/>
    <property type="evidence" value="ECO:0007669"/>
    <property type="project" value="InterPro"/>
</dbReference>
<comment type="similarity">
    <text evidence="4">Belongs to the TRAFAC class myosin-kinesin ATPase superfamily. Kinesin family.</text>
</comment>
<name>A0A7S4RIF4_9DINO</name>
<dbReference type="GO" id="GO:0007018">
    <property type="term" value="P:microtubule-based movement"/>
    <property type="evidence" value="ECO:0007669"/>
    <property type="project" value="InterPro"/>
</dbReference>
<feature type="compositionally biased region" description="Low complexity" evidence="6">
    <location>
        <begin position="326"/>
        <end position="335"/>
    </location>
</feature>
<keyword evidence="4" id="KW-0067">ATP-binding</keyword>
<organism evidence="8">
    <name type="scientific">Alexandrium monilatum</name>
    <dbReference type="NCBI Taxonomy" id="311494"/>
    <lineage>
        <taxon>Eukaryota</taxon>
        <taxon>Sar</taxon>
        <taxon>Alveolata</taxon>
        <taxon>Dinophyceae</taxon>
        <taxon>Gonyaulacales</taxon>
        <taxon>Pyrocystaceae</taxon>
        <taxon>Alexandrium</taxon>
    </lineage>
</organism>
<evidence type="ECO:0000256" key="1">
    <source>
        <dbReference type="ARBA" id="ARBA00022701"/>
    </source>
</evidence>
<dbReference type="GO" id="GO:0008017">
    <property type="term" value="F:microtubule binding"/>
    <property type="evidence" value="ECO:0007669"/>
    <property type="project" value="InterPro"/>
</dbReference>
<proteinExistence type="inferred from homology"/>
<evidence type="ECO:0000256" key="3">
    <source>
        <dbReference type="ARBA" id="ARBA00023175"/>
    </source>
</evidence>
<dbReference type="InterPro" id="IPR001752">
    <property type="entry name" value="Kinesin_motor_dom"/>
</dbReference>
<evidence type="ECO:0000259" key="7">
    <source>
        <dbReference type="PROSITE" id="PS50067"/>
    </source>
</evidence>